<reference evidence="4" key="1">
    <citation type="submission" date="2022-10" db="EMBL/GenBank/DDBJ databases">
        <title>Comparative genomic analysis of Cohnella hashimotonis sp. nov., isolated from the International Space Station.</title>
        <authorList>
            <person name="Simpson A."/>
            <person name="Venkateswaran K."/>
        </authorList>
    </citation>
    <scope>NUCLEOTIDE SEQUENCE</scope>
    <source>
        <strain evidence="4">DSM 28161</strain>
    </source>
</reference>
<keyword evidence="5" id="KW-1185">Reference proteome</keyword>
<organism evidence="4 5">
    <name type="scientific">Cohnella rhizosphaerae</name>
    <dbReference type="NCBI Taxonomy" id="1457232"/>
    <lineage>
        <taxon>Bacteria</taxon>
        <taxon>Bacillati</taxon>
        <taxon>Bacillota</taxon>
        <taxon>Bacilli</taxon>
        <taxon>Bacillales</taxon>
        <taxon>Paenibacillaceae</taxon>
        <taxon>Cohnella</taxon>
    </lineage>
</organism>
<comment type="caution">
    <text evidence="4">The sequence shown here is derived from an EMBL/GenBank/DDBJ whole genome shotgun (WGS) entry which is preliminary data.</text>
</comment>
<keyword evidence="1 2" id="KW-0597">Phosphoprotein</keyword>
<dbReference type="Gene3D" id="3.40.50.2300">
    <property type="match status" value="1"/>
</dbReference>
<evidence type="ECO:0000313" key="5">
    <source>
        <dbReference type="Proteomes" id="UP001153404"/>
    </source>
</evidence>
<dbReference type="Proteomes" id="UP001153404">
    <property type="component" value="Unassembled WGS sequence"/>
</dbReference>
<dbReference type="PANTHER" id="PTHR44591">
    <property type="entry name" value="STRESS RESPONSE REGULATOR PROTEIN 1"/>
    <property type="match status" value="1"/>
</dbReference>
<name>A0A9X4KYA9_9BACL</name>
<dbReference type="SMART" id="SM00448">
    <property type="entry name" value="REC"/>
    <property type="match status" value="1"/>
</dbReference>
<dbReference type="AlphaFoldDB" id="A0A9X4KYA9"/>
<evidence type="ECO:0000256" key="1">
    <source>
        <dbReference type="ARBA" id="ARBA00022553"/>
    </source>
</evidence>
<dbReference type="EMBL" id="JAPDIA010000008">
    <property type="protein sequence ID" value="MDG0812723.1"/>
    <property type="molecule type" value="Genomic_DNA"/>
</dbReference>
<evidence type="ECO:0000313" key="4">
    <source>
        <dbReference type="EMBL" id="MDG0812723.1"/>
    </source>
</evidence>
<dbReference type="PROSITE" id="PS50110">
    <property type="entry name" value="RESPONSE_REGULATORY"/>
    <property type="match status" value="1"/>
</dbReference>
<protein>
    <submittedName>
        <fullName evidence="4">Response regulator</fullName>
    </submittedName>
</protein>
<dbReference type="InterPro" id="IPR050595">
    <property type="entry name" value="Bact_response_regulator"/>
</dbReference>
<dbReference type="RefSeq" id="WP_277536183.1">
    <property type="nucleotide sequence ID" value="NZ_JAPDIA010000008.1"/>
</dbReference>
<evidence type="ECO:0000259" key="3">
    <source>
        <dbReference type="PROSITE" id="PS50110"/>
    </source>
</evidence>
<dbReference type="PANTHER" id="PTHR44591:SF21">
    <property type="entry name" value="TWO-COMPONENT RESPONSE REGULATOR"/>
    <property type="match status" value="1"/>
</dbReference>
<proteinExistence type="predicted"/>
<feature type="domain" description="Response regulatory" evidence="3">
    <location>
        <begin position="3"/>
        <end position="108"/>
    </location>
</feature>
<sequence length="108" mass="12212">MHHVLVVDDERIIVDGIAEILEELIDLKLVVWKAESSREALQILDGNRIDIMLTDIKMPGMTGLELAEQVRLQWPRCKIIFFVGLCGFCVFTRRLASGSVRLFIKTGG</sequence>
<dbReference type="GO" id="GO:0000160">
    <property type="term" value="P:phosphorelay signal transduction system"/>
    <property type="evidence" value="ECO:0007669"/>
    <property type="project" value="InterPro"/>
</dbReference>
<gene>
    <name evidence="4" type="ORF">OMP40_27935</name>
</gene>
<evidence type="ECO:0000256" key="2">
    <source>
        <dbReference type="PROSITE-ProRule" id="PRU00169"/>
    </source>
</evidence>
<dbReference type="SUPFAM" id="SSF52172">
    <property type="entry name" value="CheY-like"/>
    <property type="match status" value="1"/>
</dbReference>
<accession>A0A9X4KYA9</accession>
<feature type="modified residue" description="4-aspartylphosphate" evidence="2">
    <location>
        <position position="55"/>
    </location>
</feature>
<dbReference type="Pfam" id="PF00072">
    <property type="entry name" value="Response_reg"/>
    <property type="match status" value="1"/>
</dbReference>
<dbReference type="InterPro" id="IPR011006">
    <property type="entry name" value="CheY-like_superfamily"/>
</dbReference>
<dbReference type="InterPro" id="IPR001789">
    <property type="entry name" value="Sig_transdc_resp-reg_receiver"/>
</dbReference>